<feature type="region of interest" description="Disordered" evidence="1">
    <location>
        <begin position="1"/>
        <end position="27"/>
    </location>
</feature>
<accession>A0A914Z9A4</accession>
<feature type="region of interest" description="Disordered" evidence="1">
    <location>
        <begin position="40"/>
        <end position="100"/>
    </location>
</feature>
<sequence length="100" mass="9376">MQQVAPEDLVEKAEKDKVVPGNGSGAAAGVVAIDGGGSGKFGIGNAGKKGNAGGNGNFGGEGNTNSGLGSGNGSEGGPDGDLGKSKAGGPNGDGTEEIKY</sequence>
<dbReference type="WBParaSite" id="PSU_v2.g8498.t1">
    <property type="protein sequence ID" value="PSU_v2.g8498.t1"/>
    <property type="gene ID" value="PSU_v2.g8498"/>
</dbReference>
<reference evidence="3" key="1">
    <citation type="submission" date="2022-11" db="UniProtKB">
        <authorList>
            <consortium name="WormBaseParasite"/>
        </authorList>
    </citation>
    <scope>IDENTIFICATION</scope>
</reference>
<feature type="compositionally biased region" description="Gly residues" evidence="1">
    <location>
        <begin position="40"/>
        <end position="80"/>
    </location>
</feature>
<evidence type="ECO:0000313" key="3">
    <source>
        <dbReference type="WBParaSite" id="PSU_v2.g8498.t1"/>
    </source>
</evidence>
<feature type="compositionally biased region" description="Basic and acidic residues" evidence="1">
    <location>
        <begin position="9"/>
        <end position="18"/>
    </location>
</feature>
<evidence type="ECO:0000313" key="2">
    <source>
        <dbReference type="Proteomes" id="UP000887577"/>
    </source>
</evidence>
<dbReference type="AlphaFoldDB" id="A0A914Z9A4"/>
<proteinExistence type="predicted"/>
<name>A0A914Z9A4_9BILA</name>
<organism evidence="2 3">
    <name type="scientific">Panagrolaimus superbus</name>
    <dbReference type="NCBI Taxonomy" id="310955"/>
    <lineage>
        <taxon>Eukaryota</taxon>
        <taxon>Metazoa</taxon>
        <taxon>Ecdysozoa</taxon>
        <taxon>Nematoda</taxon>
        <taxon>Chromadorea</taxon>
        <taxon>Rhabditida</taxon>
        <taxon>Tylenchina</taxon>
        <taxon>Panagrolaimomorpha</taxon>
        <taxon>Panagrolaimoidea</taxon>
        <taxon>Panagrolaimidae</taxon>
        <taxon>Panagrolaimus</taxon>
    </lineage>
</organism>
<dbReference type="Proteomes" id="UP000887577">
    <property type="component" value="Unplaced"/>
</dbReference>
<keyword evidence="2" id="KW-1185">Reference proteome</keyword>
<evidence type="ECO:0000256" key="1">
    <source>
        <dbReference type="SAM" id="MobiDB-lite"/>
    </source>
</evidence>
<protein>
    <submittedName>
        <fullName evidence="3">Uncharacterized protein</fullName>
    </submittedName>
</protein>